<accession>A0A3P7RDT9</accession>
<gene>
    <name evidence="1" type="ORF">CGOC_LOCUS13844</name>
</gene>
<organism evidence="1 2">
    <name type="scientific">Cylicostephanus goldi</name>
    <name type="common">Nematode worm</name>
    <dbReference type="NCBI Taxonomy" id="71465"/>
    <lineage>
        <taxon>Eukaryota</taxon>
        <taxon>Metazoa</taxon>
        <taxon>Ecdysozoa</taxon>
        <taxon>Nematoda</taxon>
        <taxon>Chromadorea</taxon>
        <taxon>Rhabditida</taxon>
        <taxon>Rhabditina</taxon>
        <taxon>Rhabditomorpha</taxon>
        <taxon>Strongyloidea</taxon>
        <taxon>Strongylidae</taxon>
        <taxon>Cylicostephanus</taxon>
    </lineage>
</organism>
<name>A0A3P7RDT9_CYLGO</name>
<protein>
    <submittedName>
        <fullName evidence="1">Uncharacterized protein</fullName>
    </submittedName>
</protein>
<dbReference type="Proteomes" id="UP000271889">
    <property type="component" value="Unassembled WGS sequence"/>
</dbReference>
<sequence length="59" mass="6459">MCSIFMCAGMLLATQFKFGEEIAKPNEVAGLMMDTREAEVSHVVAEKARARQVQVGITI</sequence>
<dbReference type="OrthoDB" id="5824089at2759"/>
<keyword evidence="2" id="KW-1185">Reference proteome</keyword>
<dbReference type="EMBL" id="UYRV01135847">
    <property type="protein sequence ID" value="VDN38909.1"/>
    <property type="molecule type" value="Genomic_DNA"/>
</dbReference>
<dbReference type="AlphaFoldDB" id="A0A3P7RDT9"/>
<evidence type="ECO:0000313" key="1">
    <source>
        <dbReference type="EMBL" id="VDN38909.1"/>
    </source>
</evidence>
<evidence type="ECO:0000313" key="2">
    <source>
        <dbReference type="Proteomes" id="UP000271889"/>
    </source>
</evidence>
<reference evidence="1 2" key="1">
    <citation type="submission" date="2018-11" db="EMBL/GenBank/DDBJ databases">
        <authorList>
            <consortium name="Pathogen Informatics"/>
        </authorList>
    </citation>
    <scope>NUCLEOTIDE SEQUENCE [LARGE SCALE GENOMIC DNA]</scope>
</reference>
<proteinExistence type="predicted"/>